<accession>A0A5B8UYC3</accession>
<dbReference type="Proteomes" id="UP000321479">
    <property type="component" value="Chromosome"/>
</dbReference>
<evidence type="ECO:0000313" key="1">
    <source>
        <dbReference type="EMBL" id="QEC63705.1"/>
    </source>
</evidence>
<organism evidence="1 2">
    <name type="scientific">Mucilaginibacter ginsenosidivorans</name>
    <dbReference type="NCBI Taxonomy" id="398053"/>
    <lineage>
        <taxon>Bacteria</taxon>
        <taxon>Pseudomonadati</taxon>
        <taxon>Bacteroidota</taxon>
        <taxon>Sphingobacteriia</taxon>
        <taxon>Sphingobacteriales</taxon>
        <taxon>Sphingobacteriaceae</taxon>
        <taxon>Mucilaginibacter</taxon>
    </lineage>
</organism>
<dbReference type="RefSeq" id="WP_147032279.1">
    <property type="nucleotide sequence ID" value="NZ_CP042436.1"/>
</dbReference>
<keyword evidence="2" id="KW-1185">Reference proteome</keyword>
<sequence>MEIKAKAGIDYKKLVLGFCTEHSIPNLWEVQQSRESIDGYVTVRVNQPFAKKMTESDLEKISQFLQTLRA</sequence>
<evidence type="ECO:0000313" key="2">
    <source>
        <dbReference type="Proteomes" id="UP000321479"/>
    </source>
</evidence>
<proteinExistence type="predicted"/>
<name>A0A5B8UYC3_9SPHI</name>
<dbReference type="KEGG" id="mgin:FRZ54_14350"/>
<protein>
    <submittedName>
        <fullName evidence="1">Trehalose-6-phosphate synthase</fullName>
    </submittedName>
</protein>
<dbReference type="AlphaFoldDB" id="A0A5B8UYC3"/>
<gene>
    <name evidence="1" type="ORF">FRZ54_14350</name>
</gene>
<dbReference type="EMBL" id="CP042436">
    <property type="protein sequence ID" value="QEC63705.1"/>
    <property type="molecule type" value="Genomic_DNA"/>
</dbReference>
<reference evidence="1 2" key="1">
    <citation type="journal article" date="2017" name="Curr. Microbiol.">
        <title>Mucilaginibacter ginsenosidivorans sp. nov., Isolated from Soil of Ginseng Field.</title>
        <authorList>
            <person name="Kim M.M."/>
            <person name="Siddiqi M.Z."/>
            <person name="Im W.T."/>
        </authorList>
    </citation>
    <scope>NUCLEOTIDE SEQUENCE [LARGE SCALE GENOMIC DNA]</scope>
    <source>
        <strain evidence="1 2">Gsoil 3017</strain>
    </source>
</reference>